<sequence length="185" mass="19755">MANTDNVYVAQPTATGGTFYRAVKGTPLPEDAIEALDVAFKDLGYVGDDGYTYTITRDATDINAFGGDIVASPQQSYKEEIKVTLLESNNLEALKTAFGDDAVSVAGGVVTVARSKAILPRSSFVVDTVGQDGGERRIVIPNGQVTTVGDIVYVHSDVVKYELTIVCYPDLNGKPSYEYSEEPAS</sequence>
<proteinExistence type="predicted"/>
<dbReference type="Pfam" id="PF25681">
    <property type="entry name" value="Phage_TTP_17"/>
    <property type="match status" value="1"/>
</dbReference>
<reference evidence="1 2" key="1">
    <citation type="submission" date="2018-06" db="EMBL/GenBank/DDBJ databases">
        <authorList>
            <person name="Searcy Z.E."/>
            <person name="Delesalle V.A."/>
            <person name="Garlena R.A."/>
            <person name="Russell D.A."/>
            <person name="Pope W.H."/>
            <person name="Jacobs-Sera D."/>
            <person name="Hatfull G.F."/>
        </authorList>
    </citation>
    <scope>NUCLEOTIDE SEQUENCE [LARGE SCALE GENOMIC DNA]</scope>
</reference>
<gene>
    <name evidence="1" type="primary">45</name>
    <name evidence="1" type="ORF">SEA_FRYBERGER_45</name>
</gene>
<dbReference type="Proteomes" id="UP000259952">
    <property type="component" value="Segment"/>
</dbReference>
<accession>A0A346FCJ9</accession>
<dbReference type="GeneID" id="54998478"/>
<dbReference type="EMBL" id="MH479913">
    <property type="protein sequence ID" value="AXN53463.1"/>
    <property type="molecule type" value="Genomic_DNA"/>
</dbReference>
<dbReference type="KEGG" id="vg:54998478"/>
<organism evidence="1 2">
    <name type="scientific">Gordonia phage Fryberger</name>
    <dbReference type="NCBI Taxonomy" id="2250392"/>
    <lineage>
        <taxon>Viruses</taxon>
        <taxon>Duplodnaviria</taxon>
        <taxon>Heunggongvirae</taxon>
        <taxon>Uroviricota</taxon>
        <taxon>Caudoviricetes</taxon>
        <taxon>Ronaldovirus</taxon>
        <taxon>Ronaldovirus fryberger</taxon>
    </lineage>
</organism>
<keyword evidence="2" id="KW-1185">Reference proteome</keyword>
<evidence type="ECO:0000313" key="1">
    <source>
        <dbReference type="EMBL" id="AXN53463.1"/>
    </source>
</evidence>
<evidence type="ECO:0000313" key="2">
    <source>
        <dbReference type="Proteomes" id="UP000259952"/>
    </source>
</evidence>
<protein>
    <submittedName>
        <fullName evidence="1">Major tail protein</fullName>
    </submittedName>
</protein>
<dbReference type="InterPro" id="IPR058154">
    <property type="entry name" value="Bxb1_TTP-like"/>
</dbReference>
<name>A0A346FCJ9_9CAUD</name>
<dbReference type="RefSeq" id="YP_009807597.1">
    <property type="nucleotide sequence ID" value="NC_048027.1"/>
</dbReference>